<sequence length="34" mass="3847">VAEPLSKPFLLNPRRLDLAERIMGPFVQGDGFYV</sequence>
<dbReference type="EMBL" id="UINC01108647">
    <property type="protein sequence ID" value="SVC74902.1"/>
    <property type="molecule type" value="Genomic_DNA"/>
</dbReference>
<organism evidence="1">
    <name type="scientific">marine metagenome</name>
    <dbReference type="NCBI Taxonomy" id="408172"/>
    <lineage>
        <taxon>unclassified sequences</taxon>
        <taxon>metagenomes</taxon>
        <taxon>ecological metagenomes</taxon>
    </lineage>
</organism>
<dbReference type="AlphaFoldDB" id="A0A382PSC9"/>
<name>A0A382PSC9_9ZZZZ</name>
<feature type="non-terminal residue" evidence="1">
    <location>
        <position position="1"/>
    </location>
</feature>
<reference evidence="1" key="1">
    <citation type="submission" date="2018-05" db="EMBL/GenBank/DDBJ databases">
        <authorList>
            <person name="Lanie J.A."/>
            <person name="Ng W.-L."/>
            <person name="Kazmierczak K.M."/>
            <person name="Andrzejewski T.M."/>
            <person name="Davidsen T.M."/>
            <person name="Wayne K.J."/>
            <person name="Tettelin H."/>
            <person name="Glass J.I."/>
            <person name="Rusch D."/>
            <person name="Podicherti R."/>
            <person name="Tsui H.-C.T."/>
            <person name="Winkler M.E."/>
        </authorList>
    </citation>
    <scope>NUCLEOTIDE SEQUENCE</scope>
</reference>
<protein>
    <submittedName>
        <fullName evidence="1">Uncharacterized protein</fullName>
    </submittedName>
</protein>
<proteinExistence type="predicted"/>
<accession>A0A382PSC9</accession>
<feature type="non-terminal residue" evidence="1">
    <location>
        <position position="34"/>
    </location>
</feature>
<evidence type="ECO:0000313" key="1">
    <source>
        <dbReference type="EMBL" id="SVC74902.1"/>
    </source>
</evidence>
<gene>
    <name evidence="1" type="ORF">METZ01_LOCUS327756</name>
</gene>